<name>A0A3S3TZN4_9FLAO</name>
<gene>
    <name evidence="2" type="ORF">EPI11_11580</name>
</gene>
<dbReference type="GO" id="GO:0005886">
    <property type="term" value="C:plasma membrane"/>
    <property type="evidence" value="ECO:0007669"/>
    <property type="project" value="TreeGrafter"/>
</dbReference>
<comment type="caution">
    <text evidence="2">The sequence shown here is derived from an EMBL/GenBank/DDBJ whole genome shotgun (WGS) entry which is preliminary data.</text>
</comment>
<proteinExistence type="predicted"/>
<dbReference type="GO" id="GO:0090313">
    <property type="term" value="P:regulation of protein targeting to membrane"/>
    <property type="evidence" value="ECO:0007669"/>
    <property type="project" value="TreeGrafter"/>
</dbReference>
<evidence type="ECO:0000256" key="1">
    <source>
        <dbReference type="SAM" id="Phobius"/>
    </source>
</evidence>
<sequence length="819" mass="91892">MKEKIKQLWAYFARPRKWLRITLRIILVFFALVIAAYVGLAWYINTHKKEVQANLLKELNGGLTGILTVGNMEPTFLKGFPQVSLRLEKIVLRDSLYQKHGHTLLTAEELNVTVNTLALIRGTIEIQKMNISNAAIDMFTTVDGYSNTAVFKEKKSQPESEGNGSFPQLRKLSLNNVSLAIDNRQRNKLFKFNVEELDGIIDYKWSDWTADVSLRTVVHSMAFNTQHGSFIKEKKIEGNFDISYTKNKGFIVFEPNNLDIGGEDFVIGAKFQVADNSSDFTINISNEKIMWRNAAHLLSANISSKLDMFALSQPISVKCDLIGDFNEEGDPFIHVLAKIRDNELNTPGGLVSQCNFDGEFTNNHVKGKGLNDANSAIKLFGFNGVYAGLPFEMKKIFILDLEKPIAVGNFTSTFDVAQLKNIIDKDLLTFSKGTADVKLDFTADIVDFKLAKPMIKGVVNVKNADVSYVPRKLDFKDVSLALTFTRDNLNISKIVLKSGKSLVNMEGNIENFLNLYYTDPHKIVLTWQIHSPQLHLGEFLGFLGSRQIAKTKRKKAKGNFTDEINDLFEKSNVDMKLRVDKLYYNRFLATNVKADILLTDAKIVLKNAGLQHGGGTLLLNGNLVPKGKLNQFNLDAVVNNVDINKFFYAFKNFGMETLQSKNLSGLVSSKADISGTITDAGVLVPKSIYGNVSFGVKKGKLLNFDPVRNVGKFAFPFRDMNTIEFYNLNGKFDIKGEKVTIWPMQINSSILNMDVQGIYSFGKGTQIYIDVPLRNPKKDKDIIDKEELAKRRNRGIVVHLTAEDDKDGNVKMKIGGKKD</sequence>
<evidence type="ECO:0000313" key="3">
    <source>
        <dbReference type="Proteomes" id="UP000287527"/>
    </source>
</evidence>
<keyword evidence="3" id="KW-1185">Reference proteome</keyword>
<keyword evidence="1" id="KW-0812">Transmembrane</keyword>
<dbReference type="InterPro" id="IPR052894">
    <property type="entry name" value="AsmA-related"/>
</dbReference>
<evidence type="ECO:0000313" key="2">
    <source>
        <dbReference type="EMBL" id="RWW99587.1"/>
    </source>
</evidence>
<dbReference type="AlphaFoldDB" id="A0A3S3TZN4"/>
<reference evidence="2 3" key="1">
    <citation type="submission" date="2019-01" db="EMBL/GenBank/DDBJ databases">
        <title>Flavobacterium sp. nov.,isolated from freshwater.</title>
        <authorList>
            <person name="Zhang R."/>
            <person name="Du Z.-J."/>
        </authorList>
    </citation>
    <scope>NUCLEOTIDE SEQUENCE [LARGE SCALE GENOMIC DNA]</scope>
    <source>
        <strain evidence="2 3">1E403</strain>
    </source>
</reference>
<dbReference type="OrthoDB" id="1489065at2"/>
<feature type="transmembrane region" description="Helical" evidence="1">
    <location>
        <begin position="21"/>
        <end position="44"/>
    </location>
</feature>
<keyword evidence="1" id="KW-0472">Membrane</keyword>
<dbReference type="EMBL" id="SBII01000008">
    <property type="protein sequence ID" value="RWW99587.1"/>
    <property type="molecule type" value="Genomic_DNA"/>
</dbReference>
<dbReference type="PANTHER" id="PTHR30441">
    <property type="entry name" value="DUF748 DOMAIN-CONTAINING PROTEIN"/>
    <property type="match status" value="1"/>
</dbReference>
<accession>A0A3S3TZN4</accession>
<keyword evidence="1" id="KW-1133">Transmembrane helix</keyword>
<protein>
    <submittedName>
        <fullName evidence="2">AsmA family protein</fullName>
    </submittedName>
</protein>
<organism evidence="2 3">
    <name type="scientific">Flavobacterium cerinum</name>
    <dbReference type="NCBI Taxonomy" id="2502784"/>
    <lineage>
        <taxon>Bacteria</taxon>
        <taxon>Pseudomonadati</taxon>
        <taxon>Bacteroidota</taxon>
        <taxon>Flavobacteriia</taxon>
        <taxon>Flavobacteriales</taxon>
        <taxon>Flavobacteriaceae</taxon>
        <taxon>Flavobacterium</taxon>
    </lineage>
</organism>
<dbReference type="RefSeq" id="WP_128390137.1">
    <property type="nucleotide sequence ID" value="NZ_SBII01000008.1"/>
</dbReference>
<dbReference type="Proteomes" id="UP000287527">
    <property type="component" value="Unassembled WGS sequence"/>
</dbReference>
<dbReference type="PANTHER" id="PTHR30441:SF8">
    <property type="entry name" value="DUF748 DOMAIN-CONTAINING PROTEIN"/>
    <property type="match status" value="1"/>
</dbReference>